<dbReference type="PANTHER" id="PTHR38657">
    <property type="entry name" value="SLR1343 PROTEIN"/>
    <property type="match status" value="1"/>
</dbReference>
<dbReference type="InterPro" id="IPR052551">
    <property type="entry name" value="UV-DNA_repair_photolyase"/>
</dbReference>
<proteinExistence type="predicted"/>
<sequence length="522" mass="60418">MTAASPKTLRLILGDQLNQQHSWFRTVDPTVVYVLMEMRQETDYAQHHIQKVVAFFLAMRHFADELRQAGHTVTYLTLDNPANTQSLPGNINELINLQGFTKFEYLLPDEHRLDRQLVELAASLPIETGVADTEHFYTKRDDFAKRFGARNFIMEPFYRDMRRKHGILMESNDPNAQPATGQWNYDADNRNGLPKGFVGPPAREHARDVSDIVQLLQQQGVSTMGTIDPARFLWPVTRSEYLDMLEHFADNLLYAFGTYQDAMAPAEWSLFHSRLSFGMNSKLIAPREVIDRVVAAYWADPERISYAQVEGFVRQILGWREYMRGVYWAKMPAFAHLNFFNHQRKLPHYYWDANTRMNCVHHAVRHSLTYAYSHHIQRLMVTGNFALLTGIHPDEVDAWYLGVYIDAIQWVEITNTRGMSQFADGGIVGTKPYVSSATYINKMSHYCTGCQYDKAKKVNDNKGKPACPFNSLYWDFYDRNRAKLEHNPRIGMMYRVWDKMQPADKAAILQQAQTYLAQLESL</sequence>
<comment type="caution">
    <text evidence="1">The sequence shown here is derived from an EMBL/GenBank/DDBJ whole genome shotgun (WGS) entry which is preliminary data.</text>
</comment>
<dbReference type="AlphaFoldDB" id="A0A939GFJ9"/>
<evidence type="ECO:0000313" key="2">
    <source>
        <dbReference type="Proteomes" id="UP000664034"/>
    </source>
</evidence>
<dbReference type="Gene3D" id="1.25.40.80">
    <property type="match status" value="1"/>
</dbReference>
<dbReference type="InterPro" id="IPR036134">
    <property type="entry name" value="Crypto/Photolyase_FAD-like_sf"/>
</dbReference>
<dbReference type="PANTHER" id="PTHR38657:SF1">
    <property type="entry name" value="SLR1343 PROTEIN"/>
    <property type="match status" value="1"/>
</dbReference>
<dbReference type="SUPFAM" id="SSF48173">
    <property type="entry name" value="Cryptochrome/photolyase FAD-binding domain"/>
    <property type="match status" value="1"/>
</dbReference>
<dbReference type="InterPro" id="IPR007357">
    <property type="entry name" value="PhrB-like"/>
</dbReference>
<dbReference type="Gene3D" id="1.10.10.1710">
    <property type="entry name" value="Deoxyribodipyrimidine photolyase-related"/>
    <property type="match status" value="1"/>
</dbReference>
<dbReference type="InterPro" id="IPR014729">
    <property type="entry name" value="Rossmann-like_a/b/a_fold"/>
</dbReference>
<dbReference type="EMBL" id="JAFMYV010000008">
    <property type="protein sequence ID" value="MBO0938074.1"/>
    <property type="molecule type" value="Genomic_DNA"/>
</dbReference>
<dbReference type="Proteomes" id="UP000664034">
    <property type="component" value="Unassembled WGS sequence"/>
</dbReference>
<gene>
    <name evidence="1" type="ORF">J2I47_16090</name>
</gene>
<accession>A0A939GFJ9</accession>
<protein>
    <submittedName>
        <fullName evidence="1">Cryptochrome/photolyase family protein</fullName>
    </submittedName>
</protein>
<reference evidence="1" key="1">
    <citation type="submission" date="2021-03" db="EMBL/GenBank/DDBJ databases">
        <title>Fibrella sp. HMF5335 genome sequencing and assembly.</title>
        <authorList>
            <person name="Kang H."/>
            <person name="Kim H."/>
            <person name="Bae S."/>
            <person name="Joh K."/>
        </authorList>
    </citation>
    <scope>NUCLEOTIDE SEQUENCE</scope>
    <source>
        <strain evidence="1">HMF5335</strain>
    </source>
</reference>
<name>A0A939GFJ9_9BACT</name>
<keyword evidence="2" id="KW-1185">Reference proteome</keyword>
<dbReference type="RefSeq" id="WP_207365611.1">
    <property type="nucleotide sequence ID" value="NZ_JAFMYV010000008.1"/>
</dbReference>
<evidence type="ECO:0000313" key="1">
    <source>
        <dbReference type="EMBL" id="MBO0938074.1"/>
    </source>
</evidence>
<dbReference type="Gene3D" id="3.40.50.620">
    <property type="entry name" value="HUPs"/>
    <property type="match status" value="1"/>
</dbReference>
<organism evidence="1 2">
    <name type="scientific">Fibrella rubiginis</name>
    <dbReference type="NCBI Taxonomy" id="2817060"/>
    <lineage>
        <taxon>Bacteria</taxon>
        <taxon>Pseudomonadati</taxon>
        <taxon>Bacteroidota</taxon>
        <taxon>Cytophagia</taxon>
        <taxon>Cytophagales</taxon>
        <taxon>Spirosomataceae</taxon>
        <taxon>Fibrella</taxon>
    </lineage>
</organism>
<dbReference type="Pfam" id="PF04244">
    <property type="entry name" value="DPRP"/>
    <property type="match status" value="1"/>
</dbReference>
<dbReference type="Gene3D" id="1.10.579.10">
    <property type="entry name" value="DNA Cyclobutane Dipyrimidine Photolyase, subunit A, domain 3"/>
    <property type="match status" value="1"/>
</dbReference>